<evidence type="ECO:0000256" key="3">
    <source>
        <dbReference type="ARBA" id="ARBA00022827"/>
    </source>
</evidence>
<evidence type="ECO:0000259" key="5">
    <source>
        <dbReference type="PROSITE" id="PS51387"/>
    </source>
</evidence>
<evidence type="ECO:0000256" key="2">
    <source>
        <dbReference type="ARBA" id="ARBA00022630"/>
    </source>
</evidence>
<dbReference type="InterPro" id="IPR016166">
    <property type="entry name" value="FAD-bd_PCMH"/>
</dbReference>
<evidence type="ECO:0000256" key="1">
    <source>
        <dbReference type="ARBA" id="ARBA00005466"/>
    </source>
</evidence>
<evidence type="ECO:0000256" key="4">
    <source>
        <dbReference type="ARBA" id="ARBA00023002"/>
    </source>
</evidence>
<dbReference type="InterPro" id="IPR050416">
    <property type="entry name" value="FAD-linked_Oxidoreductase"/>
</dbReference>
<dbReference type="Gene3D" id="3.30.465.10">
    <property type="match status" value="1"/>
</dbReference>
<proteinExistence type="inferred from homology"/>
<reference evidence="6 7" key="1">
    <citation type="submission" date="2023-01" db="EMBL/GenBank/DDBJ databases">
        <title>Analysis of 21 Apiospora genomes using comparative genomics revels a genus with tremendous synthesis potential of carbohydrate active enzymes and secondary metabolites.</title>
        <authorList>
            <person name="Sorensen T."/>
        </authorList>
    </citation>
    <scope>NUCLEOTIDE SEQUENCE [LARGE SCALE GENOMIC DNA]</scope>
    <source>
        <strain evidence="6 7">CBS 33761</strain>
    </source>
</reference>
<dbReference type="PANTHER" id="PTHR42973:SF22">
    <property type="entry name" value="FAD-BINDING PCMH-TYPE DOMAIN-CONTAINING PROTEIN-RELATED"/>
    <property type="match status" value="1"/>
</dbReference>
<dbReference type="EMBL" id="JAQQWK010000010">
    <property type="protein sequence ID" value="KAK8030083.1"/>
    <property type="molecule type" value="Genomic_DNA"/>
</dbReference>
<dbReference type="Proteomes" id="UP001444661">
    <property type="component" value="Unassembled WGS sequence"/>
</dbReference>
<dbReference type="InterPro" id="IPR036318">
    <property type="entry name" value="FAD-bd_PCMH-like_sf"/>
</dbReference>
<dbReference type="InterPro" id="IPR016167">
    <property type="entry name" value="FAD-bd_PCMH_sub1"/>
</dbReference>
<organism evidence="6 7">
    <name type="scientific">Apiospora rasikravindrae</name>
    <dbReference type="NCBI Taxonomy" id="990691"/>
    <lineage>
        <taxon>Eukaryota</taxon>
        <taxon>Fungi</taxon>
        <taxon>Dikarya</taxon>
        <taxon>Ascomycota</taxon>
        <taxon>Pezizomycotina</taxon>
        <taxon>Sordariomycetes</taxon>
        <taxon>Xylariomycetidae</taxon>
        <taxon>Amphisphaeriales</taxon>
        <taxon>Apiosporaceae</taxon>
        <taxon>Apiospora</taxon>
    </lineage>
</organism>
<comment type="similarity">
    <text evidence="1">Belongs to the oxygen-dependent FAD-linked oxidoreductase family.</text>
</comment>
<evidence type="ECO:0000313" key="7">
    <source>
        <dbReference type="Proteomes" id="UP001444661"/>
    </source>
</evidence>
<protein>
    <submittedName>
        <fullName evidence="6">Oxidoreductase FAD-binding protein</fullName>
    </submittedName>
</protein>
<name>A0ABR1SE26_9PEZI</name>
<sequence>MSGPLCQSSCLALASVLGSGKIAFPDSSNYEASLASYYSAQQATVRPSCVVFPQTVREVSNAVKELAKEGPTAWFAIRSGGHTSWAGASNIAGGVTLDLSGLNTVDLAQDGTSVRVGTGATWDTVYQKLDPLGRTVAGGRVAGVGVGGLTLGGGVSHLSPQHGWTCDTVLNFQIVLSDGEVVEANSEENADLFFALRGGGSNFGIVTRIDLQTFEQGPVWSASLMCDTSVIDATIQEFVRLSAAKDYDEYASSLLSFAHIGSMPLSVIANTLLYTKAVENPPIYQNYMKIPSLQSSAGLKTMSAIAADTGAMVPKGARSLYRTLTLVSTEAVLRVAHDVWSDAVRAITHVPGITWVLSFDPLPPAFYARHAESNALGLTGRDGAALLVALLDVRWSNAADDELVASTAKSTMDNIGRAARALGAYDPFIYLNYAMPDQDPIATYGKKNVERLRAVRGRVDPVGMFTKQVPGGHKLGARE</sequence>
<keyword evidence="7" id="KW-1185">Reference proteome</keyword>
<keyword evidence="3" id="KW-0274">FAD</keyword>
<dbReference type="InterPro" id="IPR016169">
    <property type="entry name" value="FAD-bd_PCMH_sub2"/>
</dbReference>
<keyword evidence="2" id="KW-0285">Flavoprotein</keyword>
<dbReference type="Pfam" id="PF01565">
    <property type="entry name" value="FAD_binding_4"/>
    <property type="match status" value="1"/>
</dbReference>
<keyword evidence="4" id="KW-0560">Oxidoreductase</keyword>
<dbReference type="Gene3D" id="3.30.43.10">
    <property type="entry name" value="Uridine Diphospho-n-acetylenolpyruvylglucosamine Reductase, domain 2"/>
    <property type="match status" value="1"/>
</dbReference>
<dbReference type="PROSITE" id="PS51387">
    <property type="entry name" value="FAD_PCMH"/>
    <property type="match status" value="1"/>
</dbReference>
<accession>A0ABR1SE26</accession>
<dbReference type="Pfam" id="PF08031">
    <property type="entry name" value="BBE"/>
    <property type="match status" value="1"/>
</dbReference>
<comment type="caution">
    <text evidence="6">The sequence shown here is derived from an EMBL/GenBank/DDBJ whole genome shotgun (WGS) entry which is preliminary data.</text>
</comment>
<gene>
    <name evidence="6" type="ORF">PG993_011374</name>
</gene>
<evidence type="ECO:0000313" key="6">
    <source>
        <dbReference type="EMBL" id="KAK8030083.1"/>
    </source>
</evidence>
<dbReference type="SUPFAM" id="SSF56176">
    <property type="entry name" value="FAD-binding/transporter-associated domain-like"/>
    <property type="match status" value="1"/>
</dbReference>
<dbReference type="InterPro" id="IPR006094">
    <property type="entry name" value="Oxid_FAD_bind_N"/>
</dbReference>
<dbReference type="Gene3D" id="3.40.462.20">
    <property type="match status" value="1"/>
</dbReference>
<feature type="domain" description="FAD-binding PCMH-type" evidence="5">
    <location>
        <begin position="43"/>
        <end position="216"/>
    </location>
</feature>
<dbReference type="InterPro" id="IPR012951">
    <property type="entry name" value="BBE"/>
</dbReference>
<dbReference type="PANTHER" id="PTHR42973">
    <property type="entry name" value="BINDING OXIDOREDUCTASE, PUTATIVE (AFU_ORTHOLOGUE AFUA_1G17690)-RELATED"/>
    <property type="match status" value="1"/>
</dbReference>